<sequence>MQTDVHRSNTLNHEIGFTGPQLQTNGSTKRLSSGSADSGMQDYLFTLFAQR</sequence>
<accession>F8NK59</accession>
<dbReference type="EMBL" id="GL945430">
    <property type="protein sequence ID" value="EGO28743.1"/>
    <property type="molecule type" value="Genomic_DNA"/>
</dbReference>
<dbReference type="GeneID" id="18810905"/>
<dbReference type="RefSeq" id="XP_007314942.1">
    <property type="nucleotide sequence ID" value="XM_007314880.1"/>
</dbReference>
<protein>
    <submittedName>
        <fullName evidence="2">Uncharacterized protein</fullName>
    </submittedName>
</protein>
<feature type="compositionally biased region" description="Polar residues" evidence="1">
    <location>
        <begin position="20"/>
        <end position="38"/>
    </location>
</feature>
<reference evidence="2" key="1">
    <citation type="submission" date="2011-04" db="EMBL/GenBank/DDBJ databases">
        <title>Evolution of plant cell wall degrading machinery underlies the functional diversity of forest fungi.</title>
        <authorList>
            <consortium name="US DOE Joint Genome Institute (JGI-PGF)"/>
            <person name="Eastwood D.C."/>
            <person name="Floudas D."/>
            <person name="Binder M."/>
            <person name="Majcherczyk A."/>
            <person name="Schneider P."/>
            <person name="Aerts A."/>
            <person name="Asiegbu F.O."/>
            <person name="Baker S.E."/>
            <person name="Barry K."/>
            <person name="Bendiksby M."/>
            <person name="Blumentritt M."/>
            <person name="Coutinho P.M."/>
            <person name="Cullen D."/>
            <person name="Cullen D."/>
            <person name="Gathman A."/>
            <person name="Goodell B."/>
            <person name="Henrissat B."/>
            <person name="Ihrmark K."/>
            <person name="Kauserud H."/>
            <person name="Kohler A."/>
            <person name="LaButti K."/>
            <person name="Lapidus A."/>
            <person name="Lavin J.L."/>
            <person name="Lee Y.-H."/>
            <person name="Lindquist E."/>
            <person name="Lilly W."/>
            <person name="Lucas S."/>
            <person name="Morin E."/>
            <person name="Murat C."/>
            <person name="Oguiza J.A."/>
            <person name="Park J."/>
            <person name="Pisabarro A.G."/>
            <person name="Riley R."/>
            <person name="Rosling A."/>
            <person name="Salamov A."/>
            <person name="Schmidt O."/>
            <person name="Schmutz J."/>
            <person name="Skrede I."/>
            <person name="Stenlid J."/>
            <person name="Wiebenga A."/>
            <person name="Xie X."/>
            <person name="Kues U."/>
            <person name="Hibbett D.S."/>
            <person name="Hoffmeister D."/>
            <person name="Hogberg N."/>
            <person name="Martin F."/>
            <person name="Grigoriev I.V."/>
            <person name="Watkinson S.C."/>
        </authorList>
    </citation>
    <scope>NUCLEOTIDE SEQUENCE</scope>
    <source>
        <strain evidence="2">S7.9</strain>
    </source>
</reference>
<proteinExistence type="predicted"/>
<organism>
    <name type="scientific">Serpula lacrymans var. lacrymans (strain S7.9)</name>
    <name type="common">Dry rot fungus</name>
    <dbReference type="NCBI Taxonomy" id="578457"/>
    <lineage>
        <taxon>Eukaryota</taxon>
        <taxon>Fungi</taxon>
        <taxon>Dikarya</taxon>
        <taxon>Basidiomycota</taxon>
        <taxon>Agaricomycotina</taxon>
        <taxon>Agaricomycetes</taxon>
        <taxon>Agaricomycetidae</taxon>
        <taxon>Boletales</taxon>
        <taxon>Coniophorineae</taxon>
        <taxon>Serpulaceae</taxon>
        <taxon>Serpula</taxon>
    </lineage>
</organism>
<dbReference type="Proteomes" id="UP000008064">
    <property type="component" value="Unassembled WGS sequence"/>
</dbReference>
<evidence type="ECO:0000313" key="2">
    <source>
        <dbReference type="EMBL" id="EGO28743.1"/>
    </source>
</evidence>
<evidence type="ECO:0000256" key="1">
    <source>
        <dbReference type="SAM" id="MobiDB-lite"/>
    </source>
</evidence>
<dbReference type="HOGENOM" id="CLU_204126_0_0_1"/>
<name>F8NK59_SERL9</name>
<dbReference type="KEGG" id="sla:SERLADRAFT_380807"/>
<dbReference type="AlphaFoldDB" id="F8NK59"/>
<feature type="region of interest" description="Disordered" evidence="1">
    <location>
        <begin position="1"/>
        <end position="38"/>
    </location>
</feature>
<gene>
    <name evidence="2" type="ORF">SERLADRAFT_380807</name>
</gene>